<dbReference type="AlphaFoldDB" id="A0A8S2XP05"/>
<comment type="caution">
    <text evidence="2">The sequence shown here is derived from an EMBL/GenBank/DDBJ whole genome shotgun (WGS) entry which is preliminary data.</text>
</comment>
<proteinExistence type="predicted"/>
<dbReference type="EMBL" id="CAJOBA010068391">
    <property type="protein sequence ID" value="CAF4377118.1"/>
    <property type="molecule type" value="Genomic_DNA"/>
</dbReference>
<dbReference type="EMBL" id="CAJOBC010107974">
    <property type="protein sequence ID" value="CAF4511604.1"/>
    <property type="molecule type" value="Genomic_DNA"/>
</dbReference>
<sequence>MIQGHVENSLNKQVPLKKIQRYGRQECGINSERIKELTTRDIDNDYWHSIAKFRRCLQRLANNRLIFIDEAAVYYNTYPHRALVAPQNQPLVLLEKPSACSQRFDLIGPSTDPNQLPVWF</sequence>
<dbReference type="Proteomes" id="UP000682733">
    <property type="component" value="Unassembled WGS sequence"/>
</dbReference>
<reference evidence="2" key="1">
    <citation type="submission" date="2021-02" db="EMBL/GenBank/DDBJ databases">
        <authorList>
            <person name="Nowell W R."/>
        </authorList>
    </citation>
    <scope>NUCLEOTIDE SEQUENCE</scope>
</reference>
<organism evidence="2 3">
    <name type="scientific">Didymodactylos carnosus</name>
    <dbReference type="NCBI Taxonomy" id="1234261"/>
    <lineage>
        <taxon>Eukaryota</taxon>
        <taxon>Metazoa</taxon>
        <taxon>Spiralia</taxon>
        <taxon>Gnathifera</taxon>
        <taxon>Rotifera</taxon>
        <taxon>Eurotatoria</taxon>
        <taxon>Bdelloidea</taxon>
        <taxon>Philodinida</taxon>
        <taxon>Philodinidae</taxon>
        <taxon>Didymodactylos</taxon>
    </lineage>
</organism>
<accession>A0A8S2XP05</accession>
<dbReference type="OrthoDB" id="10418224at2759"/>
<gene>
    <name evidence="2" type="ORF">SRO942_LOCUS45335</name>
    <name evidence="1" type="ORF">TMI583_LOCUS42346</name>
</gene>
<evidence type="ECO:0000313" key="2">
    <source>
        <dbReference type="EMBL" id="CAF4511604.1"/>
    </source>
</evidence>
<evidence type="ECO:0000313" key="3">
    <source>
        <dbReference type="Proteomes" id="UP000681722"/>
    </source>
</evidence>
<evidence type="ECO:0000313" key="1">
    <source>
        <dbReference type="EMBL" id="CAF4377118.1"/>
    </source>
</evidence>
<protein>
    <submittedName>
        <fullName evidence="2">Uncharacterized protein</fullName>
    </submittedName>
</protein>
<dbReference type="Proteomes" id="UP000681722">
    <property type="component" value="Unassembled WGS sequence"/>
</dbReference>
<name>A0A8S2XP05_9BILA</name>